<dbReference type="PRINTS" id="PR00344">
    <property type="entry name" value="BCTRLSENSOR"/>
</dbReference>
<dbReference type="SUPFAM" id="SSF52172">
    <property type="entry name" value="CheY-like"/>
    <property type="match status" value="1"/>
</dbReference>
<feature type="domain" description="PAS" evidence="13">
    <location>
        <begin position="334"/>
        <end position="410"/>
    </location>
</feature>
<keyword evidence="6" id="KW-0418">Kinase</keyword>
<evidence type="ECO:0000259" key="14">
    <source>
        <dbReference type="PROSITE" id="PS50113"/>
    </source>
</evidence>
<evidence type="ECO:0000259" key="12">
    <source>
        <dbReference type="PROSITE" id="PS50110"/>
    </source>
</evidence>
<dbReference type="InterPro" id="IPR001610">
    <property type="entry name" value="PAC"/>
</dbReference>
<keyword evidence="8" id="KW-0902">Two-component regulatory system</keyword>
<evidence type="ECO:0000313" key="16">
    <source>
        <dbReference type="Proteomes" id="UP000198417"/>
    </source>
</evidence>
<dbReference type="InterPro" id="IPR036097">
    <property type="entry name" value="HisK_dim/P_sf"/>
</dbReference>
<dbReference type="SUPFAM" id="SSF55785">
    <property type="entry name" value="PYP-like sensor domain (PAS domain)"/>
    <property type="match status" value="2"/>
</dbReference>
<gene>
    <name evidence="15" type="ORF">SAMN06265370_101536</name>
</gene>
<dbReference type="Proteomes" id="UP000198417">
    <property type="component" value="Unassembled WGS sequence"/>
</dbReference>
<dbReference type="InterPro" id="IPR013655">
    <property type="entry name" value="PAS_fold_3"/>
</dbReference>
<evidence type="ECO:0000256" key="4">
    <source>
        <dbReference type="ARBA" id="ARBA00022679"/>
    </source>
</evidence>
<dbReference type="SMART" id="SM00448">
    <property type="entry name" value="REC"/>
    <property type="match status" value="1"/>
</dbReference>
<feature type="transmembrane region" description="Helical" evidence="10">
    <location>
        <begin position="38"/>
        <end position="57"/>
    </location>
</feature>
<dbReference type="InterPro" id="IPR035965">
    <property type="entry name" value="PAS-like_dom_sf"/>
</dbReference>
<dbReference type="PANTHER" id="PTHR43065:SF46">
    <property type="entry name" value="C4-DICARBOXYLATE TRANSPORT SENSOR PROTEIN DCTB"/>
    <property type="match status" value="1"/>
</dbReference>
<keyword evidence="10" id="KW-0812">Transmembrane</keyword>
<keyword evidence="10" id="KW-0472">Membrane</keyword>
<dbReference type="AlphaFoldDB" id="A0A238V394"/>
<evidence type="ECO:0000256" key="5">
    <source>
        <dbReference type="ARBA" id="ARBA00022741"/>
    </source>
</evidence>
<organism evidence="15 16">
    <name type="scientific">Puniceibacterium sediminis</name>
    <dbReference type="NCBI Taxonomy" id="1608407"/>
    <lineage>
        <taxon>Bacteria</taxon>
        <taxon>Pseudomonadati</taxon>
        <taxon>Pseudomonadota</taxon>
        <taxon>Alphaproteobacteria</taxon>
        <taxon>Rhodobacterales</taxon>
        <taxon>Paracoccaceae</taxon>
        <taxon>Puniceibacterium</taxon>
    </lineage>
</organism>
<feature type="transmembrane region" description="Helical" evidence="10">
    <location>
        <begin position="134"/>
        <end position="154"/>
    </location>
</feature>
<feature type="transmembrane region" description="Helical" evidence="10">
    <location>
        <begin position="101"/>
        <end position="122"/>
    </location>
</feature>
<dbReference type="SMART" id="SM00091">
    <property type="entry name" value="PAS"/>
    <property type="match status" value="2"/>
</dbReference>
<dbReference type="InterPro" id="IPR004358">
    <property type="entry name" value="Sig_transdc_His_kin-like_C"/>
</dbReference>
<keyword evidence="10" id="KW-1133">Transmembrane helix</keyword>
<evidence type="ECO:0000256" key="2">
    <source>
        <dbReference type="ARBA" id="ARBA00012438"/>
    </source>
</evidence>
<dbReference type="InterPro" id="IPR003594">
    <property type="entry name" value="HATPase_dom"/>
</dbReference>
<dbReference type="SMART" id="SM00086">
    <property type="entry name" value="PAC"/>
    <property type="match status" value="2"/>
</dbReference>
<dbReference type="PROSITE" id="PS50109">
    <property type="entry name" value="HIS_KIN"/>
    <property type="match status" value="1"/>
</dbReference>
<keyword evidence="4" id="KW-0808">Transferase</keyword>
<dbReference type="Pfam" id="PF08447">
    <property type="entry name" value="PAS_3"/>
    <property type="match status" value="2"/>
</dbReference>
<dbReference type="InterPro" id="IPR003661">
    <property type="entry name" value="HisK_dim/P_dom"/>
</dbReference>
<dbReference type="GO" id="GO:0005524">
    <property type="term" value="F:ATP binding"/>
    <property type="evidence" value="ECO:0007669"/>
    <property type="project" value="UniProtKB-KW"/>
</dbReference>
<evidence type="ECO:0000256" key="7">
    <source>
        <dbReference type="ARBA" id="ARBA00022840"/>
    </source>
</evidence>
<dbReference type="InterPro" id="IPR005467">
    <property type="entry name" value="His_kinase_dom"/>
</dbReference>
<evidence type="ECO:0000259" key="13">
    <source>
        <dbReference type="PROSITE" id="PS50112"/>
    </source>
</evidence>
<dbReference type="Pfam" id="PF00512">
    <property type="entry name" value="HisKA"/>
    <property type="match status" value="1"/>
</dbReference>
<evidence type="ECO:0000256" key="6">
    <source>
        <dbReference type="ARBA" id="ARBA00022777"/>
    </source>
</evidence>
<dbReference type="Pfam" id="PF02518">
    <property type="entry name" value="HATPase_c"/>
    <property type="match status" value="1"/>
</dbReference>
<dbReference type="InterPro" id="IPR000700">
    <property type="entry name" value="PAS-assoc_C"/>
</dbReference>
<dbReference type="PROSITE" id="PS50113">
    <property type="entry name" value="PAC"/>
    <property type="match status" value="1"/>
</dbReference>
<feature type="modified residue" description="4-aspartylphosphate" evidence="9">
    <location>
        <position position="778"/>
    </location>
</feature>
<dbReference type="InterPro" id="IPR011006">
    <property type="entry name" value="CheY-like_superfamily"/>
</dbReference>
<dbReference type="SMART" id="SM00387">
    <property type="entry name" value="HATPase_c"/>
    <property type="match status" value="1"/>
</dbReference>
<proteinExistence type="predicted"/>
<evidence type="ECO:0000256" key="1">
    <source>
        <dbReference type="ARBA" id="ARBA00000085"/>
    </source>
</evidence>
<dbReference type="PROSITE" id="PS50110">
    <property type="entry name" value="RESPONSE_REGULATORY"/>
    <property type="match status" value="1"/>
</dbReference>
<dbReference type="EC" id="2.7.13.3" evidence="2"/>
<comment type="catalytic activity">
    <reaction evidence="1">
        <text>ATP + protein L-histidine = ADP + protein N-phospho-L-histidine.</text>
        <dbReference type="EC" id="2.7.13.3"/>
    </reaction>
</comment>
<dbReference type="InterPro" id="IPR000014">
    <property type="entry name" value="PAS"/>
</dbReference>
<evidence type="ECO:0000313" key="15">
    <source>
        <dbReference type="EMBL" id="SNR28534.1"/>
    </source>
</evidence>
<keyword evidence="5" id="KW-0547">Nucleotide-binding</keyword>
<dbReference type="SUPFAM" id="SSF47384">
    <property type="entry name" value="Homodimeric domain of signal transducing histidine kinase"/>
    <property type="match status" value="1"/>
</dbReference>
<dbReference type="InterPro" id="IPR001789">
    <property type="entry name" value="Sig_transdc_resp-reg_receiver"/>
</dbReference>
<dbReference type="InterPro" id="IPR036890">
    <property type="entry name" value="HATPase_C_sf"/>
</dbReference>
<dbReference type="EMBL" id="FZNN01000001">
    <property type="protein sequence ID" value="SNR28534.1"/>
    <property type="molecule type" value="Genomic_DNA"/>
</dbReference>
<dbReference type="Gene3D" id="3.30.450.20">
    <property type="entry name" value="PAS domain"/>
    <property type="match status" value="2"/>
</dbReference>
<feature type="domain" description="Response regulatory" evidence="12">
    <location>
        <begin position="728"/>
        <end position="844"/>
    </location>
</feature>
<keyword evidence="7" id="KW-0067">ATP-binding</keyword>
<sequence>MFISIFQSLTALLLAGVFCYAIFVSGHLRGRKRLQQTLMGVVFGILVIALSLDSYLLEPRKVPIDANAGPLIFAGYLGGPIGALIAGACAAFMVSFNSGPVPIVGVFMGLAIPTVGLIIGYLRPPTDWPVIPRFAIGYLLCGFAALFLVPIVIVGPTIPTGNGYRIAAMSALVFIAVGATSILITWQILIYAAKFASEAARSAELSRRLDLSLQHSGMGMFERNVDDTDVYFDAGMMAAYGLDREPGLVPMSTWATLIHPDDLPRLQAEFQKSDTGERERDRVDFRVVRPDGTLRYARAYWVGEGGTDGKPTRVFGVQSDLTDIREAEQRQLETINRLAVIAENLPGVMFQSDMTDRKNPKLLYISPKCQDIWGYTDAEIYADSDALMRAHDPSDIDLFNALVANGIDSRTPVSHRYRITARDGTIRWLDYHGASTIKDCCVLIESIVLDVTHEVDVMAQVEKEREISYRAQKSESIGLLTGGVAHDFNNLLAVILGNLELLADENDPATQNVLRNAAITAALRGADLTKNLLSFARKARLTPEVLDLNNVLRDAKTWMGRTLPESISIRTSLVPELWPVAVDRSSLESALLNLILNARDAMAGQGNLTIETANLRIDQGYVDSRQEALAPGRYVMLAVSDTGEGIAQDDRASIFEPFFTTKPPGSGSGLGLSMILGFMKQSGGTVQVYTEVGEGTTFKLFFPAAEGSKEESVSPTFAEGEIAGRGQRVLVAEDEDAVRKTLVTILERAGYVVTATSSGDKAFAVFNADPTFDLLLTDIVMPGKLQGTHLAKALRQIRSDLPVVFMSGYATEAMVHGNGLRPEDIRLMKPVQRLDILAAVATVLQLRAN</sequence>
<evidence type="ECO:0000256" key="10">
    <source>
        <dbReference type="SAM" id="Phobius"/>
    </source>
</evidence>
<keyword evidence="3 9" id="KW-0597">Phosphoprotein</keyword>
<name>A0A238V394_9RHOB</name>
<accession>A0A238V394</accession>
<evidence type="ECO:0000259" key="11">
    <source>
        <dbReference type="PROSITE" id="PS50109"/>
    </source>
</evidence>
<protein>
    <recommendedName>
        <fullName evidence="2">histidine kinase</fullName>
        <ecNumber evidence="2">2.7.13.3</ecNumber>
    </recommendedName>
</protein>
<dbReference type="CDD" id="cd00130">
    <property type="entry name" value="PAS"/>
    <property type="match status" value="2"/>
</dbReference>
<dbReference type="GO" id="GO:0000155">
    <property type="term" value="F:phosphorelay sensor kinase activity"/>
    <property type="evidence" value="ECO:0007669"/>
    <property type="project" value="InterPro"/>
</dbReference>
<dbReference type="Gene3D" id="3.40.50.2300">
    <property type="match status" value="1"/>
</dbReference>
<dbReference type="Gene3D" id="3.30.565.10">
    <property type="entry name" value="Histidine kinase-like ATPase, C-terminal domain"/>
    <property type="match status" value="1"/>
</dbReference>
<evidence type="ECO:0000256" key="8">
    <source>
        <dbReference type="ARBA" id="ARBA00023012"/>
    </source>
</evidence>
<evidence type="ECO:0000256" key="9">
    <source>
        <dbReference type="PROSITE-ProRule" id="PRU00169"/>
    </source>
</evidence>
<dbReference type="Gene3D" id="1.10.287.130">
    <property type="match status" value="1"/>
</dbReference>
<dbReference type="NCBIfam" id="TIGR00229">
    <property type="entry name" value="sensory_box"/>
    <property type="match status" value="1"/>
</dbReference>
<dbReference type="PANTHER" id="PTHR43065">
    <property type="entry name" value="SENSOR HISTIDINE KINASE"/>
    <property type="match status" value="1"/>
</dbReference>
<dbReference type="Gene3D" id="2.10.70.100">
    <property type="match status" value="1"/>
</dbReference>
<dbReference type="SMART" id="SM00388">
    <property type="entry name" value="HisKA"/>
    <property type="match status" value="1"/>
</dbReference>
<dbReference type="CDD" id="cd00082">
    <property type="entry name" value="HisKA"/>
    <property type="match status" value="1"/>
</dbReference>
<reference evidence="15 16" key="1">
    <citation type="submission" date="2017-06" db="EMBL/GenBank/DDBJ databases">
        <authorList>
            <person name="Kim H.J."/>
            <person name="Triplett B.A."/>
        </authorList>
    </citation>
    <scope>NUCLEOTIDE SEQUENCE [LARGE SCALE GENOMIC DNA]</scope>
    <source>
        <strain evidence="15 16">DSM 29052</strain>
    </source>
</reference>
<feature type="transmembrane region" description="Helical" evidence="10">
    <location>
        <begin position="166"/>
        <end position="189"/>
    </location>
</feature>
<feature type="transmembrane region" description="Helical" evidence="10">
    <location>
        <begin position="6"/>
        <end position="26"/>
    </location>
</feature>
<feature type="domain" description="PAC" evidence="14">
    <location>
        <begin position="281"/>
        <end position="333"/>
    </location>
</feature>
<dbReference type="OrthoDB" id="9796100at2"/>
<dbReference type="PROSITE" id="PS50112">
    <property type="entry name" value="PAS"/>
    <property type="match status" value="1"/>
</dbReference>
<evidence type="ECO:0000256" key="3">
    <source>
        <dbReference type="ARBA" id="ARBA00022553"/>
    </source>
</evidence>
<dbReference type="SUPFAM" id="SSF55874">
    <property type="entry name" value="ATPase domain of HSP90 chaperone/DNA topoisomerase II/histidine kinase"/>
    <property type="match status" value="1"/>
</dbReference>
<feature type="domain" description="Histidine kinase" evidence="11">
    <location>
        <begin position="483"/>
        <end position="706"/>
    </location>
</feature>
<feature type="transmembrane region" description="Helical" evidence="10">
    <location>
        <begin position="69"/>
        <end position="94"/>
    </location>
</feature>
<keyword evidence="16" id="KW-1185">Reference proteome</keyword>
<dbReference type="Pfam" id="PF00072">
    <property type="entry name" value="Response_reg"/>
    <property type="match status" value="1"/>
</dbReference>